<evidence type="ECO:0000259" key="2">
    <source>
        <dbReference type="Pfam" id="PF03732"/>
    </source>
</evidence>
<dbReference type="CDD" id="cd00303">
    <property type="entry name" value="retropepsin_like"/>
    <property type="match status" value="1"/>
</dbReference>
<evidence type="ECO:0000313" key="3">
    <source>
        <dbReference type="EMBL" id="WVZ16785.1"/>
    </source>
</evidence>
<gene>
    <name evidence="3" type="ORF">V8G54_009767</name>
</gene>
<dbReference type="PANTHER" id="PTHR15503">
    <property type="entry name" value="LDOC1 RELATED"/>
    <property type="match status" value="1"/>
</dbReference>
<reference evidence="3 4" key="1">
    <citation type="journal article" date="2023" name="Life. Sci Alliance">
        <title>Evolutionary insights into 3D genome organization and epigenetic landscape of Vigna mungo.</title>
        <authorList>
            <person name="Junaid A."/>
            <person name="Singh B."/>
            <person name="Bhatia S."/>
        </authorList>
    </citation>
    <scope>NUCLEOTIDE SEQUENCE [LARGE SCALE GENOMIC DNA]</scope>
    <source>
        <strain evidence="3">Urdbean</strain>
    </source>
</reference>
<dbReference type="InterPro" id="IPR021109">
    <property type="entry name" value="Peptidase_aspartic_dom_sf"/>
</dbReference>
<feature type="domain" description="Retrotransposon gag" evidence="2">
    <location>
        <begin position="54"/>
        <end position="127"/>
    </location>
</feature>
<dbReference type="SUPFAM" id="SSF50630">
    <property type="entry name" value="Acid proteases"/>
    <property type="match status" value="1"/>
</dbReference>
<protein>
    <recommendedName>
        <fullName evidence="2">Retrotransposon gag domain-containing protein</fullName>
    </recommendedName>
</protein>
<dbReference type="Pfam" id="PF03732">
    <property type="entry name" value="Retrotrans_gag"/>
    <property type="match status" value="1"/>
</dbReference>
<feature type="region of interest" description="Disordered" evidence="1">
    <location>
        <begin position="141"/>
        <end position="168"/>
    </location>
</feature>
<name>A0AAQ3NV51_VIGMU</name>
<keyword evidence="4" id="KW-1185">Reference proteome</keyword>
<dbReference type="InterPro" id="IPR001969">
    <property type="entry name" value="Aspartic_peptidase_AS"/>
</dbReference>
<dbReference type="PROSITE" id="PS00141">
    <property type="entry name" value="ASP_PROTEASE"/>
    <property type="match status" value="1"/>
</dbReference>
<dbReference type="InterPro" id="IPR005162">
    <property type="entry name" value="Retrotrans_gag_dom"/>
</dbReference>
<accession>A0AAQ3NV51</accession>
<organism evidence="3 4">
    <name type="scientific">Vigna mungo</name>
    <name type="common">Black gram</name>
    <name type="synonym">Phaseolus mungo</name>
    <dbReference type="NCBI Taxonomy" id="3915"/>
    <lineage>
        <taxon>Eukaryota</taxon>
        <taxon>Viridiplantae</taxon>
        <taxon>Streptophyta</taxon>
        <taxon>Embryophyta</taxon>
        <taxon>Tracheophyta</taxon>
        <taxon>Spermatophyta</taxon>
        <taxon>Magnoliopsida</taxon>
        <taxon>eudicotyledons</taxon>
        <taxon>Gunneridae</taxon>
        <taxon>Pentapetalae</taxon>
        <taxon>rosids</taxon>
        <taxon>fabids</taxon>
        <taxon>Fabales</taxon>
        <taxon>Fabaceae</taxon>
        <taxon>Papilionoideae</taxon>
        <taxon>50 kb inversion clade</taxon>
        <taxon>NPAAA clade</taxon>
        <taxon>indigoferoid/millettioid clade</taxon>
        <taxon>Phaseoleae</taxon>
        <taxon>Vigna</taxon>
    </lineage>
</organism>
<dbReference type="Gene3D" id="2.40.70.10">
    <property type="entry name" value="Acid Proteases"/>
    <property type="match status" value="1"/>
</dbReference>
<dbReference type="InterPro" id="IPR032567">
    <property type="entry name" value="RTL1-rel"/>
</dbReference>
<dbReference type="GO" id="GO:0004190">
    <property type="term" value="F:aspartic-type endopeptidase activity"/>
    <property type="evidence" value="ECO:0007669"/>
    <property type="project" value="InterPro"/>
</dbReference>
<dbReference type="PANTHER" id="PTHR15503:SF22">
    <property type="entry name" value="TRANSPOSON TY3-I GAG POLYPROTEIN"/>
    <property type="match status" value="1"/>
</dbReference>
<feature type="compositionally biased region" description="Pro residues" evidence="1">
    <location>
        <begin position="143"/>
        <end position="163"/>
    </location>
</feature>
<dbReference type="Pfam" id="PF08284">
    <property type="entry name" value="RVP_2"/>
    <property type="match status" value="1"/>
</dbReference>
<evidence type="ECO:0000256" key="1">
    <source>
        <dbReference type="SAM" id="MobiDB-lite"/>
    </source>
</evidence>
<proteinExistence type="predicted"/>
<sequence length="419" mass="47509">MTDSSSSHDELTKINIKLEQLLLSHANLSNTLHDLPLPPPFFEYHHTPPDQRIQIASFYLEGQALAWFQWMFNNGLLSSWEAFLRALELRFSPSKFDDPIAALYKLTQTQSLQEYLSDFSQTTRRQNSPIHPSSQPFWSYHHLPPPLSPSPSTPPKPLPPLLPTPTNKLPIKRLTEAEMQLRRDKNLCFNCDERYTRGHRCKPQFLLLTTFDSKNQDADVLSEDSTLADESPPEAGLISLHAFSGHWTPRTFRVTGSIQGYAVQILVDSGATHNFIQHRVAQFLHLPTQPTPSPLRVMVGNGEFLPCSSFCPNVTLTLDTHEFSIDLYQLELSGTDVVLGVHWLSMISPFVMDYNGPFMRFNWQQQLVELKGDSGPNPSPISVHQLRRLHNTNRVEALFQLTLESHPLTIPSSSNPSNT</sequence>
<dbReference type="Proteomes" id="UP001374535">
    <property type="component" value="Chromosome 3"/>
</dbReference>
<evidence type="ECO:0000313" key="4">
    <source>
        <dbReference type="Proteomes" id="UP001374535"/>
    </source>
</evidence>
<dbReference type="EMBL" id="CP144698">
    <property type="protein sequence ID" value="WVZ16785.1"/>
    <property type="molecule type" value="Genomic_DNA"/>
</dbReference>
<dbReference type="GO" id="GO:0006508">
    <property type="term" value="P:proteolysis"/>
    <property type="evidence" value="ECO:0007669"/>
    <property type="project" value="InterPro"/>
</dbReference>
<dbReference type="AlphaFoldDB" id="A0AAQ3NV51"/>